<proteinExistence type="predicted"/>
<dbReference type="EMBL" id="MT143851">
    <property type="protein sequence ID" value="QJB03545.1"/>
    <property type="molecule type" value="Genomic_DNA"/>
</dbReference>
<organism evidence="1">
    <name type="scientific">viral metagenome</name>
    <dbReference type="NCBI Taxonomy" id="1070528"/>
    <lineage>
        <taxon>unclassified sequences</taxon>
        <taxon>metagenomes</taxon>
        <taxon>organismal metagenomes</taxon>
    </lineage>
</organism>
<dbReference type="AlphaFoldDB" id="A0A6M3MDS5"/>
<reference evidence="1" key="1">
    <citation type="submission" date="2020-03" db="EMBL/GenBank/DDBJ databases">
        <title>The deep terrestrial virosphere.</title>
        <authorList>
            <person name="Holmfeldt K."/>
            <person name="Nilsson E."/>
            <person name="Simone D."/>
            <person name="Lopez-Fernandez M."/>
            <person name="Wu X."/>
            <person name="de Brujin I."/>
            <person name="Lundin D."/>
            <person name="Andersson A."/>
            <person name="Bertilsson S."/>
            <person name="Dopson M."/>
        </authorList>
    </citation>
    <scope>NUCLEOTIDE SEQUENCE</scope>
    <source>
        <strain evidence="1">MM171B00657</strain>
    </source>
</reference>
<evidence type="ECO:0000313" key="1">
    <source>
        <dbReference type="EMBL" id="QJB03545.1"/>
    </source>
</evidence>
<protein>
    <submittedName>
        <fullName evidence="1">Putative sigma-70 region domain containing protein</fullName>
    </submittedName>
</protein>
<gene>
    <name evidence="1" type="ORF">MM171B00657_0002</name>
</gene>
<sequence length="350" mass="40683">MTYINDETLRMQYVDENKSIKEIAKYADVTYVAIYRRLIRLGLYSKKEPVKLTPLNIEIDKNNTNPSTIAFIKRLELKEIEIGEPVKEFIERKYWDEGLSPKQIGELLNLKTGTVTSWMNRLGVQFRNKSKSLKLYLNKNPTAHQHSTQTFNDESIREKSYEANRKLRQGKTVEEICGVEEGKRLRKLYSEQRTGDKNPIFGTKRPQHVCDALSKAHKGIPQDPEFKIRRLKKAYEKMNLSPNKLETRIINIIEKYSLPFKFVGDGSMILHGFSPDFVSVDGSMKIIEVFGDYWHGPDNPKLAYVRTEEGRKKVFSHLGYDLLVLWESEINNSTDEILKDKICTFIDLHS</sequence>
<dbReference type="Gene3D" id="3.40.960.10">
    <property type="entry name" value="VSR Endonuclease"/>
    <property type="match status" value="1"/>
</dbReference>
<name>A0A6M3MDS5_9ZZZZ</name>
<accession>A0A6M3MDS5</accession>